<comment type="caution">
    <text evidence="1">The sequence shown here is derived from an EMBL/GenBank/DDBJ whole genome shotgun (WGS) entry which is preliminary data.</text>
</comment>
<organism evidence="1 2">
    <name type="scientific">Candidatus Wolfebacteria bacterium GW2011_GWE2_44_13</name>
    <dbReference type="NCBI Taxonomy" id="1619017"/>
    <lineage>
        <taxon>Bacteria</taxon>
        <taxon>Candidatus Wolfeibacteriota</taxon>
    </lineage>
</organism>
<dbReference type="AlphaFoldDB" id="A0A0G1JGN1"/>
<reference evidence="1 2" key="1">
    <citation type="journal article" date="2015" name="Nature">
        <title>rRNA introns, odd ribosomes, and small enigmatic genomes across a large radiation of phyla.</title>
        <authorList>
            <person name="Brown C.T."/>
            <person name="Hug L.A."/>
            <person name="Thomas B.C."/>
            <person name="Sharon I."/>
            <person name="Castelle C.J."/>
            <person name="Singh A."/>
            <person name="Wilkins M.J."/>
            <person name="Williams K.H."/>
            <person name="Banfield J.F."/>
        </authorList>
    </citation>
    <scope>NUCLEOTIDE SEQUENCE [LARGE SCALE GENOMIC DNA]</scope>
</reference>
<evidence type="ECO:0000313" key="1">
    <source>
        <dbReference type="EMBL" id="KKT43152.1"/>
    </source>
</evidence>
<gene>
    <name evidence="1" type="ORF">UW32_C0002G0013</name>
</gene>
<protein>
    <submittedName>
        <fullName evidence="1">Uncharacterized protein</fullName>
    </submittedName>
</protein>
<accession>A0A0G1JGN1</accession>
<dbReference type="EMBL" id="LCHW01000002">
    <property type="protein sequence ID" value="KKT43152.1"/>
    <property type="molecule type" value="Genomic_DNA"/>
</dbReference>
<sequence length="58" mass="6693">MFVWRIASLRGPIASVDVQSARLSRQIPRASHCLQTNTFLLNYALAITYYGRTHRTNR</sequence>
<evidence type="ECO:0000313" key="2">
    <source>
        <dbReference type="Proteomes" id="UP000034051"/>
    </source>
</evidence>
<dbReference type="Proteomes" id="UP000034051">
    <property type="component" value="Unassembled WGS sequence"/>
</dbReference>
<proteinExistence type="predicted"/>
<name>A0A0G1JGN1_9BACT</name>